<feature type="region of interest" description="Disordered" evidence="1">
    <location>
        <begin position="79"/>
        <end position="98"/>
    </location>
</feature>
<name>A0A644VL12_9ZZZZ</name>
<dbReference type="CDD" id="cd00118">
    <property type="entry name" value="LysM"/>
    <property type="match status" value="2"/>
</dbReference>
<dbReference type="SMART" id="SM00257">
    <property type="entry name" value="LysM"/>
    <property type="match status" value="3"/>
</dbReference>
<comment type="caution">
    <text evidence="4">The sequence shown here is derived from an EMBL/GenBank/DDBJ whole genome shotgun (WGS) entry which is preliminary data.</text>
</comment>
<accession>A0A644VL12</accession>
<dbReference type="InterPro" id="IPR036779">
    <property type="entry name" value="LysM_dom_sf"/>
</dbReference>
<proteinExistence type="predicted"/>
<dbReference type="SUPFAM" id="SSF53955">
    <property type="entry name" value="Lysozyme-like"/>
    <property type="match status" value="1"/>
</dbReference>
<feature type="domain" description="HTH cro/C1-type" evidence="2">
    <location>
        <begin position="579"/>
        <end position="595"/>
    </location>
</feature>
<protein>
    <recommendedName>
        <fullName evidence="5">Membrane-bound lytic murein transglycosylase D</fullName>
    </recommendedName>
</protein>
<dbReference type="PANTHER" id="PTHR33734:SF22">
    <property type="entry name" value="MEMBRANE-BOUND LYTIC MUREIN TRANSGLYCOSYLASE D"/>
    <property type="match status" value="1"/>
</dbReference>
<dbReference type="Pfam" id="PF01464">
    <property type="entry name" value="SLT"/>
    <property type="match status" value="1"/>
</dbReference>
<evidence type="ECO:0000259" key="3">
    <source>
        <dbReference type="PROSITE" id="PS51782"/>
    </source>
</evidence>
<gene>
    <name evidence="4" type="ORF">SDC9_38024</name>
</gene>
<dbReference type="CDD" id="cd16894">
    <property type="entry name" value="MltD-like"/>
    <property type="match status" value="1"/>
</dbReference>
<reference evidence="4" key="1">
    <citation type="submission" date="2019-08" db="EMBL/GenBank/DDBJ databases">
        <authorList>
            <person name="Kucharzyk K."/>
            <person name="Murdoch R.W."/>
            <person name="Higgins S."/>
            <person name="Loffler F."/>
        </authorList>
    </citation>
    <scope>NUCLEOTIDE SEQUENCE</scope>
</reference>
<evidence type="ECO:0000313" key="4">
    <source>
        <dbReference type="EMBL" id="MPL91937.1"/>
    </source>
</evidence>
<feature type="compositionally biased region" description="Low complexity" evidence="1">
    <location>
        <begin position="446"/>
        <end position="460"/>
    </location>
</feature>
<dbReference type="Gene3D" id="1.10.530.10">
    <property type="match status" value="1"/>
</dbReference>
<dbReference type="InterPro" id="IPR018392">
    <property type="entry name" value="LysM"/>
</dbReference>
<feature type="region of interest" description="Disordered" evidence="1">
    <location>
        <begin position="544"/>
        <end position="570"/>
    </location>
</feature>
<feature type="compositionally biased region" description="Basic and acidic residues" evidence="1">
    <location>
        <begin position="552"/>
        <end position="563"/>
    </location>
</feature>
<evidence type="ECO:0000256" key="1">
    <source>
        <dbReference type="SAM" id="MobiDB-lite"/>
    </source>
</evidence>
<organism evidence="4">
    <name type="scientific">bioreactor metagenome</name>
    <dbReference type="NCBI Taxonomy" id="1076179"/>
    <lineage>
        <taxon>unclassified sequences</taxon>
        <taxon>metagenomes</taxon>
        <taxon>ecological metagenomes</taxon>
    </lineage>
</organism>
<dbReference type="PROSITE" id="PS51782">
    <property type="entry name" value="LYSM"/>
    <property type="match status" value="2"/>
</dbReference>
<dbReference type="PROSITE" id="PS50943">
    <property type="entry name" value="HTH_CROC1"/>
    <property type="match status" value="1"/>
</dbReference>
<dbReference type="EMBL" id="VSSQ01000343">
    <property type="protein sequence ID" value="MPL91937.1"/>
    <property type="molecule type" value="Genomic_DNA"/>
</dbReference>
<feature type="domain" description="LysM" evidence="3">
    <location>
        <begin position="478"/>
        <end position="522"/>
    </location>
</feature>
<feature type="domain" description="LysM" evidence="3">
    <location>
        <begin position="571"/>
        <end position="614"/>
    </location>
</feature>
<dbReference type="Gene3D" id="3.10.350.10">
    <property type="entry name" value="LysM domain"/>
    <property type="match status" value="2"/>
</dbReference>
<evidence type="ECO:0000259" key="2">
    <source>
        <dbReference type="PROSITE" id="PS50943"/>
    </source>
</evidence>
<dbReference type="InterPro" id="IPR008258">
    <property type="entry name" value="Transglycosylase_SLT_dom_1"/>
</dbReference>
<dbReference type="InterPro" id="IPR023346">
    <property type="entry name" value="Lysozyme-like_dom_sf"/>
</dbReference>
<sequence>MCGFLAVHAVASRTGKEQTALGGCVRIFPADGKPGAAKGEGTMVAASNRNGSAMARLFFLAVVCCLLLAGGCASRQGGDSGGGLSMSVPEEDTSPPLTASETAALNTTGQVDKNIPESAMADVTRQYKYFLRKGRPTMSASSKRAEQFLAYAKRVFRSRGMPEDLAYLAIVESGYRSEVRSPAGAAGAWQFMPYTGQKYGLNQDWWTDERLDPFKSTEAAADYLQKLYGDFGDWPTAIAAYNAGEGKIGRAKQGTGGRDFFEIKSRNHMLDDKAQLRDETKQYVPRYLAVTKIMRNLPQLGFDSIHPDNAPGVLRLTAKPGTDLAGVARACRMDMDEFSAFNRHHKRPMTDTSRTTYIYVPASRERAAQAFLSSPQCAPYAGWAPSTVASSADSWDKISRRCGVPVASLRAANPGNPYLKAGETVLVPRSVNMSAQAVAALDAKPAKGQAKAGKPGNAAASREPQGPSARVIAANDGPKHTLRADETLSSVARKYGVSVQDIQQCNGISDPHKVHAGAVLRIPAQGGSQSGQGSGQAVAAVGRPVAAGPDGHLGKDRDKDKPAKAAKTSKTTYTVQANDTLWKIARTYNVSVDDLKRWNSVDEKNLRTGARLVVEQ</sequence>
<dbReference type="SUPFAM" id="SSF54106">
    <property type="entry name" value="LysM domain"/>
    <property type="match status" value="2"/>
</dbReference>
<dbReference type="PANTHER" id="PTHR33734">
    <property type="entry name" value="LYSM DOMAIN-CONTAINING GPI-ANCHORED PROTEIN 2"/>
    <property type="match status" value="1"/>
</dbReference>
<feature type="region of interest" description="Disordered" evidence="1">
    <location>
        <begin position="443"/>
        <end position="473"/>
    </location>
</feature>
<dbReference type="Pfam" id="PF01476">
    <property type="entry name" value="LysM"/>
    <property type="match status" value="3"/>
</dbReference>
<evidence type="ECO:0008006" key="5">
    <source>
        <dbReference type="Google" id="ProtNLM"/>
    </source>
</evidence>
<dbReference type="InterPro" id="IPR001387">
    <property type="entry name" value="Cro/C1-type_HTH"/>
</dbReference>
<dbReference type="AlphaFoldDB" id="A0A644VL12"/>